<protein>
    <submittedName>
        <fullName evidence="4">Uncharacterized protein</fullName>
    </submittedName>
</protein>
<keyword evidence="2" id="KW-1133">Transmembrane helix</keyword>
<evidence type="ECO:0000256" key="2">
    <source>
        <dbReference type="SAM" id="Phobius"/>
    </source>
</evidence>
<evidence type="ECO:0000313" key="5">
    <source>
        <dbReference type="Proteomes" id="UP001054902"/>
    </source>
</evidence>
<proteinExistence type="predicted"/>
<keyword evidence="2" id="KW-0812">Transmembrane</keyword>
<feature type="chain" id="PRO_5041937438" evidence="3">
    <location>
        <begin position="23"/>
        <end position="393"/>
    </location>
</feature>
<reference evidence="4 5" key="1">
    <citation type="journal article" date="2021" name="Sci. Rep.">
        <title>The genome of the diatom Chaetoceros tenuissimus carries an ancient integrated fragment of an extant virus.</title>
        <authorList>
            <person name="Hongo Y."/>
            <person name="Kimura K."/>
            <person name="Takaki Y."/>
            <person name="Yoshida Y."/>
            <person name="Baba S."/>
            <person name="Kobayashi G."/>
            <person name="Nagasaki K."/>
            <person name="Hano T."/>
            <person name="Tomaru Y."/>
        </authorList>
    </citation>
    <scope>NUCLEOTIDE SEQUENCE [LARGE SCALE GENOMIC DNA]</scope>
    <source>
        <strain evidence="4 5">NIES-3715</strain>
    </source>
</reference>
<feature type="signal peptide" evidence="3">
    <location>
        <begin position="1"/>
        <end position="22"/>
    </location>
</feature>
<feature type="compositionally biased region" description="Basic and acidic residues" evidence="1">
    <location>
        <begin position="368"/>
        <end position="381"/>
    </location>
</feature>
<sequence>MQYNTVLRLALATIFFFKKSFAEQYYQNAYYQQKDDDDGAASYTGGNDYIKYWTEYAILPQSCVHYGGKDVIIYSMYEKYYNHCADKAMGTYYLDVPTFMAAYVNQMELNKEDMGDDYAVPDSTYVNCYPVETSSGAVYYVQLGCADNSSTELAVNVYKDNTCTTPDKSSTGSDDTNIDVSSLQAPFGTCTSCVHFVDKNEDDVDDGYFENKMKNAPLCSSAWEYKSKCGGSCKRMGKAGLKTGWNGSDKLLLSILGAFSIVMLALIMRKRKAMAPKEALIEEAALNSVGMQQTHVLGIVGVLFFVTVLFGLAAVKSITWFLLLTTNIVLFAYLMKLTVSSGIGPDGMPLEDEDSSDDDSDDDEEDEGYKAPEMTEEKGDAEQGGLKNLPPIM</sequence>
<comment type="caution">
    <text evidence="4">The sequence shown here is derived from an EMBL/GenBank/DDBJ whole genome shotgun (WGS) entry which is preliminary data.</text>
</comment>
<dbReference type="Proteomes" id="UP001054902">
    <property type="component" value="Unassembled WGS sequence"/>
</dbReference>
<keyword evidence="3" id="KW-0732">Signal</keyword>
<feature type="region of interest" description="Disordered" evidence="1">
    <location>
        <begin position="345"/>
        <end position="393"/>
    </location>
</feature>
<evidence type="ECO:0000313" key="4">
    <source>
        <dbReference type="EMBL" id="GFH54349.1"/>
    </source>
</evidence>
<feature type="compositionally biased region" description="Acidic residues" evidence="1">
    <location>
        <begin position="349"/>
        <end position="367"/>
    </location>
</feature>
<evidence type="ECO:0000256" key="1">
    <source>
        <dbReference type="SAM" id="MobiDB-lite"/>
    </source>
</evidence>
<accession>A0AAD3H8Y9</accession>
<feature type="transmembrane region" description="Helical" evidence="2">
    <location>
        <begin position="320"/>
        <end position="339"/>
    </location>
</feature>
<keyword evidence="2" id="KW-0472">Membrane</keyword>
<gene>
    <name evidence="4" type="ORF">CTEN210_10825</name>
</gene>
<feature type="transmembrane region" description="Helical" evidence="2">
    <location>
        <begin position="296"/>
        <end position="314"/>
    </location>
</feature>
<keyword evidence="5" id="KW-1185">Reference proteome</keyword>
<organism evidence="4 5">
    <name type="scientific">Chaetoceros tenuissimus</name>
    <dbReference type="NCBI Taxonomy" id="426638"/>
    <lineage>
        <taxon>Eukaryota</taxon>
        <taxon>Sar</taxon>
        <taxon>Stramenopiles</taxon>
        <taxon>Ochrophyta</taxon>
        <taxon>Bacillariophyta</taxon>
        <taxon>Coscinodiscophyceae</taxon>
        <taxon>Chaetocerotophycidae</taxon>
        <taxon>Chaetocerotales</taxon>
        <taxon>Chaetocerotaceae</taxon>
        <taxon>Chaetoceros</taxon>
    </lineage>
</organism>
<evidence type="ECO:0000256" key="3">
    <source>
        <dbReference type="SAM" id="SignalP"/>
    </source>
</evidence>
<dbReference type="AlphaFoldDB" id="A0AAD3H8Y9"/>
<feature type="transmembrane region" description="Helical" evidence="2">
    <location>
        <begin position="251"/>
        <end position="268"/>
    </location>
</feature>
<name>A0AAD3H8Y9_9STRA</name>
<dbReference type="EMBL" id="BLLK01000047">
    <property type="protein sequence ID" value="GFH54349.1"/>
    <property type="molecule type" value="Genomic_DNA"/>
</dbReference>